<proteinExistence type="predicted"/>
<accession>A0AC34R7L9</accession>
<dbReference type="WBParaSite" id="JU765_v2.g4277.t1">
    <property type="protein sequence ID" value="JU765_v2.g4277.t1"/>
    <property type="gene ID" value="JU765_v2.g4277"/>
</dbReference>
<organism evidence="1 2">
    <name type="scientific">Panagrolaimus sp. JU765</name>
    <dbReference type="NCBI Taxonomy" id="591449"/>
    <lineage>
        <taxon>Eukaryota</taxon>
        <taxon>Metazoa</taxon>
        <taxon>Ecdysozoa</taxon>
        <taxon>Nematoda</taxon>
        <taxon>Chromadorea</taxon>
        <taxon>Rhabditida</taxon>
        <taxon>Tylenchina</taxon>
        <taxon>Panagrolaimomorpha</taxon>
        <taxon>Panagrolaimoidea</taxon>
        <taxon>Panagrolaimidae</taxon>
        <taxon>Panagrolaimus</taxon>
    </lineage>
</organism>
<evidence type="ECO:0000313" key="2">
    <source>
        <dbReference type="WBParaSite" id="JU765_v2.g4277.t1"/>
    </source>
</evidence>
<evidence type="ECO:0000313" key="1">
    <source>
        <dbReference type="Proteomes" id="UP000887576"/>
    </source>
</evidence>
<protein>
    <submittedName>
        <fullName evidence="2">Uncharacterized protein</fullName>
    </submittedName>
</protein>
<sequence length="173" mass="20164">MQESHENSRKSYEGIINRMQDNQFELEKTLVSQEDKNRDFMREITAEYVGLNMRTNEMLTDINNRTLENINEQQKRYLGEQKAMAAIHAENREREEIRRLEKEEREAHERRQHELDMEKIRQRPHKGIFGTIGGWIDSVFSGVPPAPAERSGSEAGAEADFKISGSRSRSESL</sequence>
<reference evidence="2" key="1">
    <citation type="submission" date="2022-11" db="UniProtKB">
        <authorList>
            <consortium name="WormBaseParasite"/>
        </authorList>
    </citation>
    <scope>IDENTIFICATION</scope>
</reference>
<dbReference type="Proteomes" id="UP000887576">
    <property type="component" value="Unplaced"/>
</dbReference>
<name>A0AC34R7L9_9BILA</name>